<sequence>MVHYLSQPGPQVGYIYQHQIPYGIWENPLSWSPQIVPGPTDSVYFENLGDYCIAIDNVLVGTIDLGTTTTPNISLELRASLVAQEVRILATGTLILNSSDPSSVVSISNTGAFYVFGIAEVYTILNITTGYAVGIGGLLETKPGSTLNINPPTLLSNTGYLSINGGSTHIHGVQCNGSIFIQNSNSIMDRISPLVGTLDILMNLNGTLALYNSVVNTTANYMVFYYLSGMVLTGGSTLNYQFPEFVRNVTFGKLMFDDSSAAYIENSVINLKGVKINLWWKSLFFLNSSTLHTDYSILIYENSEFDMVSGSQLIVTEYLVIADTAKLISYDSSIKVIDGSFGMYGDSKIQLIGSNLTIQVDNPDVGSVIGVLGSSRVYVYQKSYLNLDSIFLITGQSMVIASNESIVTVKKELLIAEGSRVLIEDGATVSIDASVGVTGLASLHTDKANVLINNHLVVEEQADFWFIDSNVTVSQSFLHSAQNYTSVITRSKFSVDGSFASLGFLEVVDSEIIVIDNFTTTSNLKCNTSKTFIESGNLFIFGYFESHNSNFTATNGYLQVSPFAVFKCYSCQIDIKAGGFTQGPFSDVTIVNSTFINRGGTVESSSPLKLTQSGITNKGNFILKSDISTDDNSGSFLVENQGDFIINGDNSSTINLKFNNNGGNLNINQNSNFEELQQEKGTILLNNFTLASGQVIKVNGGYLKGNGQINGQLINNGNLGDSENVNIIIINGNLTQSESSSTIAYVTDSENSHFNISENVSLNGTLKIRIEDTISDANQTKQIITTQSSNNTQFKKIQVVYYNKETKTEYPPCKPIETEQTEKGLAVLLKSGNQPNQNCDDGQSESKKSITIPLTVGLVVGVVGASILVASIFILKNRIGPRLFVRSIGEKLKRITTKH</sequence>
<dbReference type="PANTHER" id="PTHR35035:SF2">
    <property type="match status" value="1"/>
</dbReference>
<dbReference type="InParanoid" id="A0A151ZK94"/>
<evidence type="ECO:0000256" key="1">
    <source>
        <dbReference type="SAM" id="Phobius"/>
    </source>
</evidence>
<name>A0A151ZK94_TIELA</name>
<evidence type="ECO:0008006" key="4">
    <source>
        <dbReference type="Google" id="ProtNLM"/>
    </source>
</evidence>
<evidence type="ECO:0000313" key="3">
    <source>
        <dbReference type="Proteomes" id="UP000076078"/>
    </source>
</evidence>
<dbReference type="Proteomes" id="UP000076078">
    <property type="component" value="Unassembled WGS sequence"/>
</dbReference>
<dbReference type="AlphaFoldDB" id="A0A151ZK94"/>
<keyword evidence="1" id="KW-0812">Transmembrane</keyword>
<accession>A0A151ZK94</accession>
<dbReference type="OrthoDB" id="21578at2759"/>
<keyword evidence="3" id="KW-1185">Reference proteome</keyword>
<keyword evidence="1" id="KW-0472">Membrane</keyword>
<reference evidence="2 3" key="1">
    <citation type="submission" date="2015-12" db="EMBL/GenBank/DDBJ databases">
        <title>Dictyostelia acquired genes for synthesis and detection of signals that induce cell-type specialization by lateral gene transfer from prokaryotes.</title>
        <authorList>
            <person name="Gloeckner G."/>
            <person name="Schaap P."/>
        </authorList>
    </citation>
    <scope>NUCLEOTIDE SEQUENCE [LARGE SCALE GENOMIC DNA]</scope>
    <source>
        <strain evidence="2 3">TK</strain>
    </source>
</reference>
<comment type="caution">
    <text evidence="2">The sequence shown here is derived from an EMBL/GenBank/DDBJ whole genome shotgun (WGS) entry which is preliminary data.</text>
</comment>
<dbReference type="InterPro" id="IPR053370">
    <property type="entry name" value="QS_Complex_Regulator"/>
</dbReference>
<dbReference type="EMBL" id="LODT01000022">
    <property type="protein sequence ID" value="KYQ94329.1"/>
    <property type="molecule type" value="Genomic_DNA"/>
</dbReference>
<proteinExistence type="predicted"/>
<keyword evidence="1" id="KW-1133">Transmembrane helix</keyword>
<feature type="transmembrane region" description="Helical" evidence="1">
    <location>
        <begin position="854"/>
        <end position="875"/>
    </location>
</feature>
<dbReference type="PANTHER" id="PTHR35035">
    <property type="entry name" value="DISCOIDIN-INDUCING COMPLEX SUBUNIT B"/>
    <property type="match status" value="1"/>
</dbReference>
<gene>
    <name evidence="2" type="ORF">DLAC_04626</name>
</gene>
<protein>
    <recommendedName>
        <fullName evidence="4">Transmembrane protein</fullName>
    </recommendedName>
</protein>
<dbReference type="FunCoup" id="A0A151ZK94">
    <property type="interactions" value="734"/>
</dbReference>
<evidence type="ECO:0000313" key="2">
    <source>
        <dbReference type="EMBL" id="KYQ94329.1"/>
    </source>
</evidence>
<organism evidence="2 3">
    <name type="scientific">Tieghemostelium lacteum</name>
    <name type="common">Slime mold</name>
    <name type="synonym">Dictyostelium lacteum</name>
    <dbReference type="NCBI Taxonomy" id="361077"/>
    <lineage>
        <taxon>Eukaryota</taxon>
        <taxon>Amoebozoa</taxon>
        <taxon>Evosea</taxon>
        <taxon>Eumycetozoa</taxon>
        <taxon>Dictyostelia</taxon>
        <taxon>Dictyosteliales</taxon>
        <taxon>Raperosteliaceae</taxon>
        <taxon>Tieghemostelium</taxon>
    </lineage>
</organism>